<protein>
    <submittedName>
        <fullName evidence="2">Uncharacterized protein</fullName>
    </submittedName>
</protein>
<evidence type="ECO:0000313" key="2">
    <source>
        <dbReference type="EMBL" id="SNZ21333.1"/>
    </source>
</evidence>
<keyword evidence="1" id="KW-0812">Transmembrane</keyword>
<feature type="transmembrane region" description="Helical" evidence="1">
    <location>
        <begin position="6"/>
        <end position="24"/>
    </location>
</feature>
<dbReference type="EMBL" id="OBEL01000007">
    <property type="protein sequence ID" value="SNZ21333.1"/>
    <property type="molecule type" value="Genomic_DNA"/>
</dbReference>
<keyword evidence="3" id="KW-1185">Reference proteome</keyword>
<name>A0A285PJ73_9HYPH</name>
<organism evidence="2 3">
    <name type="scientific">Cohaesibacter gelatinilyticus</name>
    <dbReference type="NCBI Taxonomy" id="372072"/>
    <lineage>
        <taxon>Bacteria</taxon>
        <taxon>Pseudomonadati</taxon>
        <taxon>Pseudomonadota</taxon>
        <taxon>Alphaproteobacteria</taxon>
        <taxon>Hyphomicrobiales</taxon>
        <taxon>Cohaesibacteraceae</taxon>
    </lineage>
</organism>
<proteinExistence type="predicted"/>
<keyword evidence="1" id="KW-0472">Membrane</keyword>
<dbReference type="AlphaFoldDB" id="A0A285PJ73"/>
<gene>
    <name evidence="2" type="ORF">SAMN06265368_4450</name>
</gene>
<accession>A0A285PJ73</accession>
<keyword evidence="1" id="KW-1133">Transmembrane helix</keyword>
<evidence type="ECO:0000313" key="3">
    <source>
        <dbReference type="Proteomes" id="UP000219439"/>
    </source>
</evidence>
<sequence>MQVDAQINYRIIFLECSLFVLYIADFFHVGKKKEACHG</sequence>
<dbReference type="Proteomes" id="UP000219439">
    <property type="component" value="Unassembled WGS sequence"/>
</dbReference>
<evidence type="ECO:0000256" key="1">
    <source>
        <dbReference type="SAM" id="Phobius"/>
    </source>
</evidence>
<reference evidence="2 3" key="1">
    <citation type="submission" date="2017-09" db="EMBL/GenBank/DDBJ databases">
        <authorList>
            <person name="Ehlers B."/>
            <person name="Leendertz F.H."/>
        </authorList>
    </citation>
    <scope>NUCLEOTIDE SEQUENCE [LARGE SCALE GENOMIC DNA]</scope>
    <source>
        <strain evidence="2 3">DSM 18289</strain>
    </source>
</reference>